<gene>
    <name evidence="2" type="ORF">CBR_g12841</name>
</gene>
<evidence type="ECO:0000313" key="2">
    <source>
        <dbReference type="EMBL" id="GBG73124.1"/>
    </source>
</evidence>
<accession>A0A388KST7</accession>
<comment type="caution">
    <text evidence="2">The sequence shown here is derived from an EMBL/GenBank/DDBJ whole genome shotgun (WGS) entry which is preliminary data.</text>
</comment>
<dbReference type="EMBL" id="BFEA01000177">
    <property type="protein sequence ID" value="GBG73124.1"/>
    <property type="molecule type" value="Genomic_DNA"/>
</dbReference>
<name>A0A388KST7_CHABU</name>
<dbReference type="AlphaFoldDB" id="A0A388KST7"/>
<evidence type="ECO:0000313" key="3">
    <source>
        <dbReference type="Proteomes" id="UP000265515"/>
    </source>
</evidence>
<reference evidence="2 3" key="1">
    <citation type="journal article" date="2018" name="Cell">
        <title>The Chara Genome: Secondary Complexity and Implications for Plant Terrestrialization.</title>
        <authorList>
            <person name="Nishiyama T."/>
            <person name="Sakayama H."/>
            <person name="Vries J.D."/>
            <person name="Buschmann H."/>
            <person name="Saint-Marcoux D."/>
            <person name="Ullrich K.K."/>
            <person name="Haas F.B."/>
            <person name="Vanderstraeten L."/>
            <person name="Becker D."/>
            <person name="Lang D."/>
            <person name="Vosolsobe S."/>
            <person name="Rombauts S."/>
            <person name="Wilhelmsson P.K.I."/>
            <person name="Janitza P."/>
            <person name="Kern R."/>
            <person name="Heyl A."/>
            <person name="Rumpler F."/>
            <person name="Villalobos L.I.A.C."/>
            <person name="Clay J.M."/>
            <person name="Skokan R."/>
            <person name="Toyoda A."/>
            <person name="Suzuki Y."/>
            <person name="Kagoshima H."/>
            <person name="Schijlen E."/>
            <person name="Tajeshwar N."/>
            <person name="Catarino B."/>
            <person name="Hetherington A.J."/>
            <person name="Saltykova A."/>
            <person name="Bonnot C."/>
            <person name="Breuninger H."/>
            <person name="Symeonidi A."/>
            <person name="Radhakrishnan G.V."/>
            <person name="Van Nieuwerburgh F."/>
            <person name="Deforce D."/>
            <person name="Chang C."/>
            <person name="Karol K.G."/>
            <person name="Hedrich R."/>
            <person name="Ulvskov P."/>
            <person name="Glockner G."/>
            <person name="Delwiche C.F."/>
            <person name="Petrasek J."/>
            <person name="Van de Peer Y."/>
            <person name="Friml J."/>
            <person name="Beilby M."/>
            <person name="Dolan L."/>
            <person name="Kohara Y."/>
            <person name="Sugano S."/>
            <person name="Fujiyama A."/>
            <person name="Delaux P.-M."/>
            <person name="Quint M."/>
            <person name="TheiBen G."/>
            <person name="Hagemann M."/>
            <person name="Harholt J."/>
            <person name="Dunand C."/>
            <person name="Zachgo S."/>
            <person name="Langdale J."/>
            <person name="Maumus F."/>
            <person name="Straeten D.V.D."/>
            <person name="Gould S.B."/>
            <person name="Rensing S.A."/>
        </authorList>
    </citation>
    <scope>NUCLEOTIDE SEQUENCE [LARGE SCALE GENOMIC DNA]</scope>
    <source>
        <strain evidence="2 3">S276</strain>
    </source>
</reference>
<protein>
    <submittedName>
        <fullName evidence="2">Uncharacterized protein</fullName>
    </submittedName>
</protein>
<dbReference type="Proteomes" id="UP000265515">
    <property type="component" value="Unassembled WGS sequence"/>
</dbReference>
<evidence type="ECO:0000256" key="1">
    <source>
        <dbReference type="SAM" id="SignalP"/>
    </source>
</evidence>
<proteinExistence type="predicted"/>
<keyword evidence="3" id="KW-1185">Reference proteome</keyword>
<feature type="signal peptide" evidence="1">
    <location>
        <begin position="1"/>
        <end position="36"/>
    </location>
</feature>
<feature type="chain" id="PRO_5017448554" evidence="1">
    <location>
        <begin position="37"/>
        <end position="172"/>
    </location>
</feature>
<keyword evidence="1" id="KW-0732">Signal</keyword>
<dbReference type="Gramene" id="GBG73124">
    <property type="protein sequence ID" value="GBG73124"/>
    <property type="gene ID" value="CBR_g12841"/>
</dbReference>
<organism evidence="2 3">
    <name type="scientific">Chara braunii</name>
    <name type="common">Braun's stonewort</name>
    <dbReference type="NCBI Taxonomy" id="69332"/>
    <lineage>
        <taxon>Eukaryota</taxon>
        <taxon>Viridiplantae</taxon>
        <taxon>Streptophyta</taxon>
        <taxon>Charophyceae</taxon>
        <taxon>Charales</taxon>
        <taxon>Characeae</taxon>
        <taxon>Chara</taxon>
    </lineage>
</organism>
<sequence>MGAVSTGMADHFRFKAVAMTVLVLAMCMASSPVAVADAPKDYCDFYLHNDGRDVWKVILPQRKGDKVYLSVGVIRHWESNEARKVKVANSRSCKYSDFADCCWQEVECSHMFKASQAWLASQNFNGQDLGRFLNKYIRVQISAAQYKEGDDNFNSDGDERDCLTFKTGDHFV</sequence>